<dbReference type="InterPro" id="IPR041033">
    <property type="entry name" value="SpaA_PFL_dom_1"/>
</dbReference>
<reference evidence="2 3" key="1">
    <citation type="submission" date="2018-08" db="EMBL/GenBank/DDBJ databases">
        <title>A genome reference for cultivated species of the human gut microbiota.</title>
        <authorList>
            <person name="Zou Y."/>
            <person name="Xue W."/>
            <person name="Luo G."/>
        </authorList>
    </citation>
    <scope>NUCLEOTIDE SEQUENCE [LARGE SCALE GENOMIC DNA]</scope>
    <source>
        <strain evidence="2 3">AM22-12LB</strain>
    </source>
</reference>
<evidence type="ECO:0000313" key="2">
    <source>
        <dbReference type="EMBL" id="RHG59002.1"/>
    </source>
</evidence>
<dbReference type="EMBL" id="QRIM01000016">
    <property type="protein sequence ID" value="RHG59002.1"/>
    <property type="molecule type" value="Genomic_DNA"/>
</dbReference>
<dbReference type="Proteomes" id="UP000286595">
    <property type="component" value="Unassembled WGS sequence"/>
</dbReference>
<dbReference type="InterPro" id="IPR013783">
    <property type="entry name" value="Ig-like_fold"/>
</dbReference>
<dbReference type="AlphaFoldDB" id="A0A3R6DY56"/>
<comment type="caution">
    <text evidence="2">The sequence shown here is derived from an EMBL/GenBank/DDBJ whole genome shotgun (WGS) entry which is preliminary data.</text>
</comment>
<organism evidence="2 3">
    <name type="scientific">Coprococcus comes</name>
    <dbReference type="NCBI Taxonomy" id="410072"/>
    <lineage>
        <taxon>Bacteria</taxon>
        <taxon>Bacillati</taxon>
        <taxon>Bacillota</taxon>
        <taxon>Clostridia</taxon>
        <taxon>Lachnospirales</taxon>
        <taxon>Lachnospiraceae</taxon>
        <taxon>Coprococcus</taxon>
    </lineage>
</organism>
<feature type="domain" description="SpaA-like prealbumin fold" evidence="1">
    <location>
        <begin position="181"/>
        <end position="251"/>
    </location>
</feature>
<evidence type="ECO:0000313" key="3">
    <source>
        <dbReference type="Proteomes" id="UP000286595"/>
    </source>
</evidence>
<sequence length="300" mass="32525">MNETDNKQKKGGGMFDRIRKLGRRIATLTVGTVLVMSQCLGSFGATLAPTTAYAADSQTITGNCSIYCTNALSATQYTTVTAQFNVTMPDGKVYQGHCLNHGDALPKDGTYTFTGTRNANGSYNITVNSRYHFSNLSQIHPTQAANYIGVPYGYTQAVGGFEYSPNVNVTFSKISADAKVTDGNGEYSYAGAEYDIYRTRDNALVAHITMDGNGHANYQLDPNENYYAVETKAPQGFQKHEGRIEFSTGNSAGEQQLKDDPGTVRISVNKKDSATSGTAQTSLSLWGSLVSTRQYLLFHP</sequence>
<name>A0A3R6DY56_9FIRM</name>
<protein>
    <recommendedName>
        <fullName evidence="1">SpaA-like prealbumin fold domain-containing protein</fullName>
    </recommendedName>
</protein>
<evidence type="ECO:0000259" key="1">
    <source>
        <dbReference type="Pfam" id="PF17802"/>
    </source>
</evidence>
<gene>
    <name evidence="2" type="ORF">DW252_12940</name>
</gene>
<accession>A0A3R6DY56</accession>
<dbReference type="Gene3D" id="2.60.40.10">
    <property type="entry name" value="Immunoglobulins"/>
    <property type="match status" value="1"/>
</dbReference>
<dbReference type="Pfam" id="PF17802">
    <property type="entry name" value="SpaA"/>
    <property type="match status" value="1"/>
</dbReference>
<dbReference type="RefSeq" id="WP_147357713.1">
    <property type="nucleotide sequence ID" value="NZ_QRIM01000016.1"/>
</dbReference>
<proteinExistence type="predicted"/>